<feature type="domain" description="Endonuclease GajA/Old nuclease/RecF-like AAA" evidence="1">
    <location>
        <begin position="4"/>
        <end position="339"/>
    </location>
</feature>
<protein>
    <submittedName>
        <fullName evidence="3">AAA family ATPase</fullName>
    </submittedName>
</protein>
<dbReference type="InterPro" id="IPR041685">
    <property type="entry name" value="AAA_GajA/Old/RecF-like"/>
</dbReference>
<evidence type="ECO:0000259" key="2">
    <source>
        <dbReference type="Pfam" id="PF20469"/>
    </source>
</evidence>
<feature type="domain" description="OLD protein-like TOPRIM" evidence="2">
    <location>
        <begin position="388"/>
        <end position="451"/>
    </location>
</feature>
<dbReference type="SUPFAM" id="SSF52540">
    <property type="entry name" value="P-loop containing nucleoside triphosphate hydrolases"/>
    <property type="match status" value="1"/>
</dbReference>
<dbReference type="Pfam" id="PF13175">
    <property type="entry name" value="AAA_15"/>
    <property type="match status" value="1"/>
</dbReference>
<dbReference type="InterPro" id="IPR027417">
    <property type="entry name" value="P-loop_NTPase"/>
</dbReference>
<organism evidence="3 4">
    <name type="scientific">Lactobacillus helveticus</name>
    <name type="common">Lactobacillus suntoryeus</name>
    <dbReference type="NCBI Taxonomy" id="1587"/>
    <lineage>
        <taxon>Bacteria</taxon>
        <taxon>Bacillati</taxon>
        <taxon>Bacillota</taxon>
        <taxon>Bacilli</taxon>
        <taxon>Lactobacillales</taxon>
        <taxon>Lactobacillaceae</taxon>
        <taxon>Lactobacillus</taxon>
    </lineage>
</organism>
<sequence>MVWIKELHIIGFKGIENHFDISFSKNKNLIIGINVIGKSTILQAIDLVMQKKGVATFGNGILGYANYVNKTLVEKIKNKFLIEGKDNLGYDELPKIIIAAVLETDNEKDDKLEIFSGINFPKELNWSDTQEKIGLYFEYKFDSDFRDEFEEYLSNYKENETEFDIPFEFYSAEWQTFGGRSYSATKDPMNTILIDNDSFEGNPFNAFSKRLYSSMPLVVQIDSRINFRKYSKKVKLGKKESNKDYRLLIDSNSVNLENIIDVLDQKKGIFVRDLGSGEENLIKTKMSLRSNSKLILIEEPENHLTAENSRKQISLIESNFNEDKSHVKQIILTTHNPEVLTRLDLQNCIWLKNDKNILKAIKINKLDKDTIDFFNRRDDLDFLRILTAKRVIVVEGATEFILMRTLLRSCGYSDDKVNSVEMISMVGRTYNPFFNLGDLSDNKILIFTDNDYLADEEKDPKTDIFNKRIDKINEKNKKSSNVKIFCSQAKKDQWKREWTIEAAIYYKNKKEIESNPDFKKGKIGTHYKKQLENIGSPKKLAYMLNNKKKVVFLEEQFRKGKLQVPGYIRKGFKWLFTNEKS</sequence>
<dbReference type="Proteomes" id="UP000430466">
    <property type="component" value="Unassembled WGS sequence"/>
</dbReference>
<reference evidence="3 4" key="1">
    <citation type="submission" date="2019-10" db="EMBL/GenBank/DDBJ databases">
        <title>Draft genome sequences of Lactobacillus strains.</title>
        <authorList>
            <person name="Cho G.-S."/>
            <person name="Fagbemigun O."/>
            <person name="Brinks E."/>
            <person name="Franz C.M.A.P."/>
        </authorList>
    </citation>
    <scope>NUCLEOTIDE SEQUENCE [LARGE SCALE GENOMIC DNA]</scope>
    <source>
        <strain evidence="3 4">313</strain>
    </source>
</reference>
<proteinExistence type="predicted"/>
<dbReference type="EMBL" id="WHOE01000131">
    <property type="protein sequence ID" value="MPW15137.1"/>
    <property type="molecule type" value="Genomic_DNA"/>
</dbReference>
<dbReference type="RefSeq" id="WP_152724572.1">
    <property type="nucleotide sequence ID" value="NZ_WHOE01000131.1"/>
</dbReference>
<dbReference type="PANTHER" id="PTHR43581">
    <property type="entry name" value="ATP/GTP PHOSPHATASE"/>
    <property type="match status" value="1"/>
</dbReference>
<evidence type="ECO:0000259" key="1">
    <source>
        <dbReference type="Pfam" id="PF13175"/>
    </source>
</evidence>
<dbReference type="CDD" id="cd01026">
    <property type="entry name" value="TOPRIM_OLD"/>
    <property type="match status" value="1"/>
</dbReference>
<comment type="caution">
    <text evidence="3">The sequence shown here is derived from an EMBL/GenBank/DDBJ whole genome shotgun (WGS) entry which is preliminary data.</text>
</comment>
<dbReference type="Gene3D" id="3.40.50.300">
    <property type="entry name" value="P-loop containing nucleotide triphosphate hydrolases"/>
    <property type="match status" value="2"/>
</dbReference>
<evidence type="ECO:0000313" key="4">
    <source>
        <dbReference type="Proteomes" id="UP000430466"/>
    </source>
</evidence>
<dbReference type="AlphaFoldDB" id="A0A6A7K3E7"/>
<gene>
    <name evidence="3" type="ORF">GDZ32_10245</name>
</gene>
<dbReference type="Pfam" id="PF20469">
    <property type="entry name" value="OLD-like_TOPRIM"/>
    <property type="match status" value="1"/>
</dbReference>
<dbReference type="InterPro" id="IPR051396">
    <property type="entry name" value="Bact_Antivir_Def_Nuclease"/>
</dbReference>
<name>A0A6A7K3E7_LACHE</name>
<accession>A0A6A7K3E7</accession>
<evidence type="ECO:0000313" key="3">
    <source>
        <dbReference type="EMBL" id="MPW15137.1"/>
    </source>
</evidence>
<dbReference type="InterPro" id="IPR034139">
    <property type="entry name" value="TOPRIM_OLD"/>
</dbReference>
<dbReference type="PANTHER" id="PTHR43581:SF4">
    <property type="entry name" value="ATP_GTP PHOSPHATASE"/>
    <property type="match status" value="1"/>
</dbReference>